<keyword evidence="1" id="KW-1185">Reference proteome</keyword>
<sequence>LASTSSPRSHSTGQHEIHRIRDSDCRRDFPALRRLQVLAINVRSSLELYQHIISVLAPLSLEFYVGMVAEPVRSLSEALFLLFSPSIS</sequence>
<dbReference type="Proteomes" id="UP000050761">
    <property type="component" value="Unassembled WGS sequence"/>
</dbReference>
<proteinExistence type="predicted"/>
<organism evidence="1 2">
    <name type="scientific">Heligmosomoides polygyrus</name>
    <name type="common">Parasitic roundworm</name>
    <dbReference type="NCBI Taxonomy" id="6339"/>
    <lineage>
        <taxon>Eukaryota</taxon>
        <taxon>Metazoa</taxon>
        <taxon>Ecdysozoa</taxon>
        <taxon>Nematoda</taxon>
        <taxon>Chromadorea</taxon>
        <taxon>Rhabditida</taxon>
        <taxon>Rhabditina</taxon>
        <taxon>Rhabditomorpha</taxon>
        <taxon>Strongyloidea</taxon>
        <taxon>Heligmosomidae</taxon>
        <taxon>Heligmosomoides</taxon>
    </lineage>
</organism>
<evidence type="ECO:0000313" key="2">
    <source>
        <dbReference type="WBParaSite" id="HPBE_0001572601-mRNA-1"/>
    </source>
</evidence>
<accession>A0A183G2Z2</accession>
<evidence type="ECO:0000313" key="1">
    <source>
        <dbReference type="Proteomes" id="UP000050761"/>
    </source>
</evidence>
<dbReference type="WBParaSite" id="HPBE_0001572601-mRNA-1">
    <property type="protein sequence ID" value="HPBE_0001572601-mRNA-1"/>
    <property type="gene ID" value="HPBE_0001572601"/>
</dbReference>
<dbReference type="AlphaFoldDB" id="A0A183G2Z2"/>
<protein>
    <submittedName>
        <fullName evidence="2">Ovule protein</fullName>
    </submittedName>
</protein>
<name>A0A183G2Z2_HELPZ</name>
<reference evidence="2" key="1">
    <citation type="submission" date="2019-09" db="UniProtKB">
        <authorList>
            <consortium name="WormBaseParasite"/>
        </authorList>
    </citation>
    <scope>IDENTIFICATION</scope>
</reference>